<dbReference type="PANTHER" id="PTHR10183">
    <property type="entry name" value="CALPAIN"/>
    <property type="match status" value="1"/>
</dbReference>
<evidence type="ECO:0000256" key="1">
    <source>
        <dbReference type="ARBA" id="ARBA00007623"/>
    </source>
</evidence>
<evidence type="ECO:0000313" key="10">
    <source>
        <dbReference type="EMBL" id="CAD9257087.1"/>
    </source>
</evidence>
<reference evidence="10" key="1">
    <citation type="submission" date="2021-01" db="EMBL/GenBank/DDBJ databases">
        <authorList>
            <person name="Corre E."/>
            <person name="Pelletier E."/>
            <person name="Niang G."/>
            <person name="Scheremetjew M."/>
            <person name="Finn R."/>
            <person name="Kale V."/>
            <person name="Holt S."/>
            <person name="Cochrane G."/>
            <person name="Meng A."/>
            <person name="Brown T."/>
            <person name="Cohen L."/>
        </authorList>
    </citation>
    <scope>NUCLEOTIDE SEQUENCE</scope>
    <source>
        <strain evidence="10">CCMP2877</strain>
    </source>
</reference>
<evidence type="ECO:0008006" key="11">
    <source>
        <dbReference type="Google" id="ProtNLM"/>
    </source>
</evidence>
<evidence type="ECO:0000256" key="6">
    <source>
        <dbReference type="PROSITE-ProRule" id="PRU00239"/>
    </source>
</evidence>
<evidence type="ECO:0000256" key="4">
    <source>
        <dbReference type="ARBA" id="ARBA00022807"/>
    </source>
</evidence>
<dbReference type="InterPro" id="IPR002048">
    <property type="entry name" value="EF_hand_dom"/>
</dbReference>
<evidence type="ECO:0000256" key="2">
    <source>
        <dbReference type="ARBA" id="ARBA00022670"/>
    </source>
</evidence>
<dbReference type="PROSITE" id="PS00018">
    <property type="entry name" value="EF_HAND_1"/>
    <property type="match status" value="1"/>
</dbReference>
<dbReference type="EMBL" id="HBGJ01024199">
    <property type="protein sequence ID" value="CAD9257087.1"/>
    <property type="molecule type" value="Transcribed_RNA"/>
</dbReference>
<dbReference type="Gene3D" id="1.10.238.10">
    <property type="entry name" value="EF-hand"/>
    <property type="match status" value="1"/>
</dbReference>
<dbReference type="AlphaFoldDB" id="A0A7S1U4T1"/>
<evidence type="ECO:0000259" key="9">
    <source>
        <dbReference type="PROSITE" id="PS50222"/>
    </source>
</evidence>
<accession>A0A7S1U4T1</accession>
<dbReference type="SUPFAM" id="SSF47473">
    <property type="entry name" value="EF-hand"/>
    <property type="match status" value="1"/>
</dbReference>
<feature type="region of interest" description="Disordered" evidence="7">
    <location>
        <begin position="570"/>
        <end position="644"/>
    </location>
</feature>
<keyword evidence="4" id="KW-0788">Thiol protease</keyword>
<feature type="domain" description="EF-hand" evidence="9">
    <location>
        <begin position="94"/>
        <end position="129"/>
    </location>
</feature>
<keyword evidence="2" id="KW-0645">Protease</keyword>
<dbReference type="InterPro" id="IPR022683">
    <property type="entry name" value="Calpain_III"/>
</dbReference>
<gene>
    <name evidence="10" type="ORF">PPAR1163_LOCUS15458</name>
</gene>
<dbReference type="GO" id="GO:0006508">
    <property type="term" value="P:proteolysis"/>
    <property type="evidence" value="ECO:0007669"/>
    <property type="project" value="UniProtKB-KW"/>
</dbReference>
<proteinExistence type="inferred from homology"/>
<dbReference type="SUPFAM" id="SSF54001">
    <property type="entry name" value="Cysteine proteinases"/>
    <property type="match status" value="1"/>
</dbReference>
<feature type="compositionally biased region" description="Acidic residues" evidence="7">
    <location>
        <begin position="596"/>
        <end position="608"/>
    </location>
</feature>
<dbReference type="SUPFAM" id="SSF49758">
    <property type="entry name" value="Calpain large subunit, middle domain (domain III)"/>
    <property type="match status" value="1"/>
</dbReference>
<comment type="similarity">
    <text evidence="1">Belongs to the peptidase C2 family.</text>
</comment>
<dbReference type="InterPro" id="IPR036213">
    <property type="entry name" value="Calpain_III_sf"/>
</dbReference>
<sequence length="797" mass="87904">MGHKGSSLRGAASVHPELLPHTKLTAQEVMAMRLRHQHDLGGSFALTKDKFAVLTNLEEDDASQLFWHIFDTDKNNLVDAFEMQISFCLLSTMGLQEKLDFIFSLYNFSGNGEISMDEMIILLRTVVHAGAKMDKNVEFIETEIAESLTSMAFERVQRDVEEDIRRYEFDRFCLWHPRIAEFLNYWCSSVNQVAIPEGSVFSDRAFPAEASSVYASADAPPAGMMPARHVRWLRPEKVLGPGAKLFNELGFFGVLEQGALGDAWFLSALALVAHKPELIRKLFCHTGQEDSGRYCLQFFKGGNWAPVVLDDKLPCDPADAPLFLSSPAEHSQYWPCLVEKAYAKLHGSYESLIGGRIENALRDLTGGVVRRFPFESVAGEENAPAMIWDRITAGLERGLVGITRGIREGDTTSTAAKKMDLAENLLYVVDRAESVRGKKLLRLKDPFKSDRAYAGDWGWESEMWQEFREVTEDLGMDARGVKGRAEGFFWMDLDDAAALFNTIYDVYVEHEVAKWHAVSRSGAWSTKAGTAAGCCNHRGWRSGEQIYLEVEEGQRLVICLTQQDALFHGVAPDPPAGANAKDAPGSSATSAKDDNPAEEGEEEEESPEEAGAGGAGAAGKEEATSAAAEEATAPAPAAELAPKVRRREETRAIGFVLLKHDFGSAGALRRVEQVTQDNFADGHQEMLPQRDVFTITTLGEGRYALLPMTFDAGLEGQWFVTISGTKQFSVISEKELAMDADEQRQATAPFPEGEEVHQLLTPFSAKAPEAMFPDDLETSKAVAMEKLAMLFDKLGKA</sequence>
<dbReference type="Gene3D" id="3.90.70.10">
    <property type="entry name" value="Cysteine proteinases"/>
    <property type="match status" value="1"/>
</dbReference>
<evidence type="ECO:0000259" key="8">
    <source>
        <dbReference type="PROSITE" id="PS50203"/>
    </source>
</evidence>
<keyword evidence="5" id="KW-0106">Calcium</keyword>
<organism evidence="10">
    <name type="scientific">Phaeomonas parva</name>
    <dbReference type="NCBI Taxonomy" id="124430"/>
    <lineage>
        <taxon>Eukaryota</taxon>
        <taxon>Sar</taxon>
        <taxon>Stramenopiles</taxon>
        <taxon>Ochrophyta</taxon>
        <taxon>Pinguiophyceae</taxon>
        <taxon>Pinguiochrysidales</taxon>
        <taxon>Pinguiochrysidaceae</taxon>
        <taxon>Phaeomonas</taxon>
    </lineage>
</organism>
<dbReference type="InterPro" id="IPR022682">
    <property type="entry name" value="Calpain_domain_III"/>
</dbReference>
<dbReference type="InterPro" id="IPR018247">
    <property type="entry name" value="EF_Hand_1_Ca_BS"/>
</dbReference>
<name>A0A7S1U4T1_9STRA</name>
<feature type="domain" description="Calpain catalytic" evidence="8">
    <location>
        <begin position="200"/>
        <end position="509"/>
    </location>
</feature>
<dbReference type="GO" id="GO:0004198">
    <property type="term" value="F:calcium-dependent cysteine-type endopeptidase activity"/>
    <property type="evidence" value="ECO:0007669"/>
    <property type="project" value="InterPro"/>
</dbReference>
<evidence type="ECO:0000256" key="5">
    <source>
        <dbReference type="ARBA" id="ARBA00022837"/>
    </source>
</evidence>
<evidence type="ECO:0000256" key="3">
    <source>
        <dbReference type="ARBA" id="ARBA00022801"/>
    </source>
</evidence>
<dbReference type="InterPro" id="IPR011992">
    <property type="entry name" value="EF-hand-dom_pair"/>
</dbReference>
<dbReference type="Pfam" id="PF01067">
    <property type="entry name" value="Calpain_III"/>
    <property type="match status" value="1"/>
</dbReference>
<keyword evidence="3" id="KW-0378">Hydrolase</keyword>
<dbReference type="Gene3D" id="2.60.120.380">
    <property type="match status" value="2"/>
</dbReference>
<dbReference type="PROSITE" id="PS50203">
    <property type="entry name" value="CALPAIN_CAT"/>
    <property type="match status" value="1"/>
</dbReference>
<dbReference type="SMART" id="SM00720">
    <property type="entry name" value="calpain_III"/>
    <property type="match status" value="1"/>
</dbReference>
<dbReference type="Pfam" id="PF00648">
    <property type="entry name" value="Peptidase_C2"/>
    <property type="match status" value="1"/>
</dbReference>
<dbReference type="SMART" id="SM00230">
    <property type="entry name" value="CysPc"/>
    <property type="match status" value="1"/>
</dbReference>
<dbReference type="PRINTS" id="PR00704">
    <property type="entry name" value="CALPAIN"/>
</dbReference>
<evidence type="ECO:0000256" key="7">
    <source>
        <dbReference type="SAM" id="MobiDB-lite"/>
    </source>
</evidence>
<dbReference type="PANTHER" id="PTHR10183:SF379">
    <property type="entry name" value="CALPAIN-5"/>
    <property type="match status" value="1"/>
</dbReference>
<comment type="caution">
    <text evidence="6">Lacks conserved residue(s) required for the propagation of feature annotation.</text>
</comment>
<dbReference type="PROSITE" id="PS50222">
    <property type="entry name" value="EF_HAND_2"/>
    <property type="match status" value="1"/>
</dbReference>
<dbReference type="GO" id="GO:0005509">
    <property type="term" value="F:calcium ion binding"/>
    <property type="evidence" value="ECO:0007669"/>
    <property type="project" value="InterPro"/>
</dbReference>
<dbReference type="InterPro" id="IPR038765">
    <property type="entry name" value="Papain-like_cys_pep_sf"/>
</dbReference>
<dbReference type="InterPro" id="IPR001300">
    <property type="entry name" value="Peptidase_C2_calpain_cat"/>
</dbReference>
<feature type="compositionally biased region" description="Low complexity" evidence="7">
    <location>
        <begin position="624"/>
        <end position="641"/>
    </location>
</feature>
<dbReference type="InterPro" id="IPR022684">
    <property type="entry name" value="Calpain_cysteine_protease"/>
</dbReference>
<protein>
    <recommendedName>
        <fullName evidence="11">Calmodulin</fullName>
    </recommendedName>
</protein>